<name>A0A8E3MH05_9PAST</name>
<accession>A0A8E3MH05</accession>
<evidence type="ECO:0000313" key="1">
    <source>
        <dbReference type="EMBL" id="QDJ14998.1"/>
    </source>
</evidence>
<reference evidence="1" key="1">
    <citation type="submission" date="2017-06" db="EMBL/GenBank/DDBJ databases">
        <title>Genome sequencing of pathogenic and non-pathogenic strains within Bisgaard taxon 40.</title>
        <authorList>
            <person name="Ladner J.T."/>
            <person name="Lovett S.P."/>
            <person name="Koroleva G."/>
            <person name="Lorch J.M."/>
        </authorList>
    </citation>
    <scope>NUCLEOTIDE SEQUENCE</scope>
    <source>
        <strain evidence="1">27576-1-I1</strain>
    </source>
</reference>
<organism evidence="1 2">
    <name type="scientific">Mergibacter septicus</name>
    <dbReference type="NCBI Taxonomy" id="221402"/>
    <lineage>
        <taxon>Bacteria</taxon>
        <taxon>Pseudomonadati</taxon>
        <taxon>Pseudomonadota</taxon>
        <taxon>Gammaproteobacteria</taxon>
        <taxon>Pasteurellales</taxon>
        <taxon>Pasteurellaceae</taxon>
        <taxon>Mergibacter</taxon>
    </lineage>
</organism>
<evidence type="ECO:0000313" key="2">
    <source>
        <dbReference type="Proteomes" id="UP000955338"/>
    </source>
</evidence>
<dbReference type="Pfam" id="PF10084">
    <property type="entry name" value="DUF2322"/>
    <property type="match status" value="1"/>
</dbReference>
<dbReference type="InterPro" id="IPR016755">
    <property type="entry name" value="UCP019302"/>
</dbReference>
<protein>
    <submittedName>
        <fullName evidence="1">Uncharacterized protein</fullName>
    </submittedName>
</protein>
<dbReference type="Proteomes" id="UP000955338">
    <property type="component" value="Chromosome"/>
</dbReference>
<dbReference type="AlphaFoldDB" id="A0A8E3MH05"/>
<sequence length="104" mass="11493">MNFQAVLATLPTIDGISQIEVLNGEQVIHRIFAVEGKLGSLKVYNALAQQFDAELTVTAAEQGLAWFAEHTQDAKENPGKHPNIDFLLNLIAHNQAFKLRVIRA</sequence>
<gene>
    <name evidence="1" type="ORF">CEP48_05965</name>
</gene>
<dbReference type="PIRSF" id="PIRSF019302">
    <property type="entry name" value="UCP019302"/>
    <property type="match status" value="1"/>
</dbReference>
<proteinExistence type="predicted"/>
<keyword evidence="2" id="KW-1185">Reference proteome</keyword>
<dbReference type="RefSeq" id="WP_261920480.1">
    <property type="nucleotide sequence ID" value="NZ_CP022011.1"/>
</dbReference>
<dbReference type="EMBL" id="CP022011">
    <property type="protein sequence ID" value="QDJ14998.1"/>
    <property type="molecule type" value="Genomic_DNA"/>
</dbReference>